<dbReference type="Proteomes" id="UP000279259">
    <property type="component" value="Unassembled WGS sequence"/>
</dbReference>
<keyword evidence="4" id="KW-1185">Reference proteome</keyword>
<accession>A0A427Y7F0</accession>
<evidence type="ECO:0000313" key="4">
    <source>
        <dbReference type="Proteomes" id="UP000279259"/>
    </source>
</evidence>
<reference evidence="3 4" key="1">
    <citation type="submission" date="2018-11" db="EMBL/GenBank/DDBJ databases">
        <title>Genome sequence of Saitozyma podzolica DSM 27192.</title>
        <authorList>
            <person name="Aliyu H."/>
            <person name="Gorte O."/>
            <person name="Ochsenreither K."/>
        </authorList>
    </citation>
    <scope>NUCLEOTIDE SEQUENCE [LARGE SCALE GENOMIC DNA]</scope>
    <source>
        <strain evidence="3 4">DSM 27192</strain>
    </source>
</reference>
<evidence type="ECO:0000313" key="3">
    <source>
        <dbReference type="EMBL" id="RSH87020.1"/>
    </source>
</evidence>
<proteinExistence type="predicted"/>
<dbReference type="AlphaFoldDB" id="A0A427Y7F0"/>
<evidence type="ECO:0000256" key="2">
    <source>
        <dbReference type="SAM" id="Phobius"/>
    </source>
</evidence>
<feature type="region of interest" description="Disordered" evidence="1">
    <location>
        <begin position="209"/>
        <end position="229"/>
    </location>
</feature>
<keyword evidence="2" id="KW-1133">Transmembrane helix</keyword>
<sequence length="288" mass="31871">MSSSSTATTDTASATNLFPTTTASSASSSSSSSQNPTVYYFVFLGVLVILLCVAACLAYRAYRMRRRYRTARQMAIARGEPFMAGREDYWGLGGLSGWTSEGADRLAVERAAMEWEARRLGRKGRWEKTPALWESEVGDKEDQAKDLEDALPLMLQPMLPPTTEPMLDYDTPRTQRVDTRTMGPRPRPPPLLDLQQRAASLAYWRRGAAQNGSAVPEPPSEVDEPDGLSRGDVVRVAVVIRMPTELEEDSHDIDDEERPGWEHGMELGVWEGQVAAGGDEADHEEAHQ</sequence>
<feature type="transmembrane region" description="Helical" evidence="2">
    <location>
        <begin position="38"/>
        <end position="62"/>
    </location>
</feature>
<dbReference type="EMBL" id="RSCD01000018">
    <property type="protein sequence ID" value="RSH87020.1"/>
    <property type="molecule type" value="Genomic_DNA"/>
</dbReference>
<keyword evidence="2" id="KW-0812">Transmembrane</keyword>
<gene>
    <name evidence="3" type="ORF">EHS25_003508</name>
</gene>
<organism evidence="3 4">
    <name type="scientific">Saitozyma podzolica</name>
    <dbReference type="NCBI Taxonomy" id="1890683"/>
    <lineage>
        <taxon>Eukaryota</taxon>
        <taxon>Fungi</taxon>
        <taxon>Dikarya</taxon>
        <taxon>Basidiomycota</taxon>
        <taxon>Agaricomycotina</taxon>
        <taxon>Tremellomycetes</taxon>
        <taxon>Tremellales</taxon>
        <taxon>Trimorphomycetaceae</taxon>
        <taxon>Saitozyma</taxon>
    </lineage>
</organism>
<keyword evidence="2" id="KW-0472">Membrane</keyword>
<dbReference type="OrthoDB" id="2591812at2759"/>
<comment type="caution">
    <text evidence="3">The sequence shown here is derived from an EMBL/GenBank/DDBJ whole genome shotgun (WGS) entry which is preliminary data.</text>
</comment>
<evidence type="ECO:0000256" key="1">
    <source>
        <dbReference type="SAM" id="MobiDB-lite"/>
    </source>
</evidence>
<name>A0A427Y7F0_9TREE</name>
<protein>
    <submittedName>
        <fullName evidence="3">Uncharacterized protein</fullName>
    </submittedName>
</protein>